<feature type="domain" description="DNA polymerase III beta sliding clamp central" evidence="12">
    <location>
        <begin position="129"/>
        <end position="243"/>
    </location>
</feature>
<dbReference type="OrthoDB" id="8421503at2"/>
<reference evidence="14 15" key="1">
    <citation type="submission" date="2018-10" db="EMBL/GenBank/DDBJ databases">
        <title>Comparative functional genomics of the obligate endosymbiont Buchnera aphidicola.</title>
        <authorList>
            <person name="Chong R.A."/>
        </authorList>
    </citation>
    <scope>NUCLEOTIDE SEQUENCE [LARGE SCALE GENOMIC DNA]</scope>
    <source>
        <strain evidence="14 15">Ska</strain>
    </source>
</reference>
<evidence type="ECO:0000259" key="12">
    <source>
        <dbReference type="Pfam" id="PF02767"/>
    </source>
</evidence>
<accession>A0A4D6YCA6</accession>
<evidence type="ECO:0000256" key="5">
    <source>
        <dbReference type="ARBA" id="ARBA00022679"/>
    </source>
</evidence>
<dbReference type="Pfam" id="PF00712">
    <property type="entry name" value="DNA_pol3_beta"/>
    <property type="match status" value="1"/>
</dbReference>
<dbReference type="InterPro" id="IPR022637">
    <property type="entry name" value="DNA_polIII_beta_cen"/>
</dbReference>
<evidence type="ECO:0000256" key="8">
    <source>
        <dbReference type="ARBA" id="ARBA00022932"/>
    </source>
</evidence>
<dbReference type="Pfam" id="PF02767">
    <property type="entry name" value="DNA_pol3_beta_2"/>
    <property type="match status" value="1"/>
</dbReference>
<keyword evidence="4 10" id="KW-0963">Cytoplasm</keyword>
<dbReference type="Proteomes" id="UP000298685">
    <property type="component" value="Chromosome"/>
</dbReference>
<keyword evidence="5 10" id="KW-0808">Transferase</keyword>
<evidence type="ECO:0000256" key="4">
    <source>
        <dbReference type="ARBA" id="ARBA00022490"/>
    </source>
</evidence>
<dbReference type="PIRSF" id="PIRSF000804">
    <property type="entry name" value="DNA_pol_III_b"/>
    <property type="match status" value="1"/>
</dbReference>
<comment type="subcellular location">
    <subcellularLocation>
        <location evidence="1 10">Cytoplasm</location>
    </subcellularLocation>
</comment>
<name>A0A4D6YCA6_9GAMM</name>
<dbReference type="SMART" id="SM00480">
    <property type="entry name" value="POL3Bc"/>
    <property type="match status" value="1"/>
</dbReference>
<dbReference type="InterPro" id="IPR001001">
    <property type="entry name" value="DNA_polIII_beta"/>
</dbReference>
<dbReference type="PANTHER" id="PTHR30478">
    <property type="entry name" value="DNA POLYMERASE III SUBUNIT BETA"/>
    <property type="match status" value="1"/>
</dbReference>
<evidence type="ECO:0000256" key="6">
    <source>
        <dbReference type="ARBA" id="ARBA00022695"/>
    </source>
</evidence>
<dbReference type="Gene3D" id="3.70.10.10">
    <property type="match status" value="1"/>
</dbReference>
<dbReference type="InterPro" id="IPR022634">
    <property type="entry name" value="DNA_polIII_beta_N"/>
</dbReference>
<evidence type="ECO:0000256" key="7">
    <source>
        <dbReference type="ARBA" id="ARBA00022705"/>
    </source>
</evidence>
<keyword evidence="8 10" id="KW-0239">DNA-directed DNA polymerase</keyword>
<dbReference type="GO" id="GO:0008408">
    <property type="term" value="F:3'-5' exonuclease activity"/>
    <property type="evidence" value="ECO:0007669"/>
    <property type="project" value="InterPro"/>
</dbReference>
<protein>
    <recommendedName>
        <fullName evidence="3 10">Beta sliding clamp</fullName>
    </recommendedName>
</protein>
<dbReference type="RefSeq" id="WP_158350213.1">
    <property type="nucleotide sequence ID" value="NZ_CP032999.1"/>
</dbReference>
<dbReference type="NCBIfam" id="TIGR00663">
    <property type="entry name" value="dnan"/>
    <property type="match status" value="1"/>
</dbReference>
<evidence type="ECO:0000259" key="11">
    <source>
        <dbReference type="Pfam" id="PF00712"/>
    </source>
</evidence>
<comment type="subunit">
    <text evidence="10">Forms a ring-shaped head-to-tail homodimer around DNA.</text>
</comment>
<evidence type="ECO:0000259" key="13">
    <source>
        <dbReference type="Pfam" id="PF02768"/>
    </source>
</evidence>
<comment type="similarity">
    <text evidence="2 10">Belongs to the beta sliding clamp family.</text>
</comment>
<dbReference type="Gene3D" id="3.10.150.10">
    <property type="entry name" value="DNA Polymerase III, subunit A, domain 2"/>
    <property type="match status" value="1"/>
</dbReference>
<dbReference type="GO" id="GO:0009360">
    <property type="term" value="C:DNA polymerase III complex"/>
    <property type="evidence" value="ECO:0007669"/>
    <property type="project" value="InterPro"/>
</dbReference>
<keyword evidence="9" id="KW-0238">DNA-binding</keyword>
<dbReference type="GO" id="GO:0006271">
    <property type="term" value="P:DNA strand elongation involved in DNA replication"/>
    <property type="evidence" value="ECO:0007669"/>
    <property type="project" value="TreeGrafter"/>
</dbReference>
<evidence type="ECO:0000313" key="15">
    <source>
        <dbReference type="Proteomes" id="UP000298685"/>
    </source>
</evidence>
<evidence type="ECO:0000256" key="10">
    <source>
        <dbReference type="PIRNR" id="PIRNR000804"/>
    </source>
</evidence>
<dbReference type="EMBL" id="CP032999">
    <property type="protein sequence ID" value="QCI25823.1"/>
    <property type="molecule type" value="Genomic_DNA"/>
</dbReference>
<keyword evidence="6 10" id="KW-0548">Nucleotidyltransferase</keyword>
<gene>
    <name evidence="14" type="primary">dnaN</name>
    <name evidence="14" type="ORF">D9V78_00055</name>
</gene>
<comment type="function">
    <text evidence="10">Confers DNA tethering and processivity to DNA polymerases and other proteins. Acts as a clamp, forming a ring around DNA (a reaction catalyzed by the clamp-loading complex) which diffuses in an ATP-independent manner freely and bidirectionally along dsDNA. Initially characterized for its ability to contact the catalytic subunit of DNA polymerase III (Pol III), a complex, multichain enzyme responsible for most of the replicative synthesis in bacteria; Pol III exhibits 3'-5' exonuclease proofreading activity. The beta chain is required for initiation of replication as well as for processivity of DNA replication.</text>
</comment>
<keyword evidence="7 10" id="KW-0235">DNA replication</keyword>
<dbReference type="InterPro" id="IPR046938">
    <property type="entry name" value="DNA_clamp_sf"/>
</dbReference>
<evidence type="ECO:0000256" key="1">
    <source>
        <dbReference type="ARBA" id="ARBA00004496"/>
    </source>
</evidence>
<evidence type="ECO:0000256" key="2">
    <source>
        <dbReference type="ARBA" id="ARBA00010752"/>
    </source>
</evidence>
<dbReference type="SUPFAM" id="SSF55979">
    <property type="entry name" value="DNA clamp"/>
    <property type="match status" value="3"/>
</dbReference>
<dbReference type="GO" id="GO:0003677">
    <property type="term" value="F:DNA binding"/>
    <property type="evidence" value="ECO:0007669"/>
    <property type="project" value="UniProtKB-UniRule"/>
</dbReference>
<evidence type="ECO:0000256" key="3">
    <source>
        <dbReference type="ARBA" id="ARBA00021035"/>
    </source>
</evidence>
<feature type="domain" description="DNA polymerase III beta sliding clamp C-terminal" evidence="13">
    <location>
        <begin position="250"/>
        <end position="364"/>
    </location>
</feature>
<dbReference type="Pfam" id="PF02768">
    <property type="entry name" value="DNA_pol3_beta_3"/>
    <property type="match status" value="1"/>
</dbReference>
<dbReference type="GO" id="GO:0003887">
    <property type="term" value="F:DNA-directed DNA polymerase activity"/>
    <property type="evidence" value="ECO:0007669"/>
    <property type="project" value="UniProtKB-UniRule"/>
</dbReference>
<feature type="domain" description="DNA polymerase III beta sliding clamp N-terminal" evidence="11">
    <location>
        <begin position="1"/>
        <end position="118"/>
    </location>
</feature>
<dbReference type="AlphaFoldDB" id="A0A4D6YCA6"/>
<dbReference type="PANTHER" id="PTHR30478:SF0">
    <property type="entry name" value="BETA SLIDING CLAMP"/>
    <property type="match status" value="1"/>
</dbReference>
<evidence type="ECO:0000256" key="9">
    <source>
        <dbReference type="ARBA" id="ARBA00023125"/>
    </source>
</evidence>
<organism evidence="14 15">
    <name type="scientific">Buchnera aphidicola</name>
    <name type="common">Sarucallis kahawaluokalani</name>
    <dbReference type="NCBI Taxonomy" id="1241878"/>
    <lineage>
        <taxon>Bacteria</taxon>
        <taxon>Pseudomonadati</taxon>
        <taxon>Pseudomonadota</taxon>
        <taxon>Gammaproteobacteria</taxon>
        <taxon>Enterobacterales</taxon>
        <taxon>Erwiniaceae</taxon>
        <taxon>Buchnera</taxon>
    </lineage>
</organism>
<evidence type="ECO:0000313" key="14">
    <source>
        <dbReference type="EMBL" id="QCI25823.1"/>
    </source>
</evidence>
<sequence>MKFIIKKKFFLKTIQKLNNIICINTEHPITNNILCCIKDNITYLMSTNLELEIISKIHCSKVFSFGEILIPGKKILNIIRSFPQNAEINITINNNSMELQYQNIYFSLNIINAKNFPRFKRKEIIHNLTVNQKKFKNMIYNTHYAMAKQDIRHYLNGMNIKIKNNKILAIATDGYRMAFAYTKYNHAKTNISIIIPYKTILKLIQILEDTDDLFQIHIGKKIIQFNLGTDIISSKIIDQQYPNCKNFFIKKFDKIISIDKDKLKQALIRASILIHQKLQGVRITMKNGLCIVTSNNENDEKIKEKFQINYFDIPIEITINIKYILDVIRTIQNSTIDILLTNNSSAIYIKCTNINNSYHIIMPLVL</sequence>
<dbReference type="InterPro" id="IPR022635">
    <property type="entry name" value="DNA_polIII_beta_C"/>
</dbReference>
<proteinExistence type="inferred from homology"/>
<dbReference type="GO" id="GO:0005737">
    <property type="term" value="C:cytoplasm"/>
    <property type="evidence" value="ECO:0007669"/>
    <property type="project" value="UniProtKB-SubCell"/>
</dbReference>
<dbReference type="CDD" id="cd00140">
    <property type="entry name" value="beta_clamp"/>
    <property type="match status" value="1"/>
</dbReference>